<organism evidence="1 2">
    <name type="scientific">Favolaschia claudopus</name>
    <dbReference type="NCBI Taxonomy" id="2862362"/>
    <lineage>
        <taxon>Eukaryota</taxon>
        <taxon>Fungi</taxon>
        <taxon>Dikarya</taxon>
        <taxon>Basidiomycota</taxon>
        <taxon>Agaricomycotina</taxon>
        <taxon>Agaricomycetes</taxon>
        <taxon>Agaricomycetidae</taxon>
        <taxon>Agaricales</taxon>
        <taxon>Marasmiineae</taxon>
        <taxon>Mycenaceae</taxon>
        <taxon>Favolaschia</taxon>
    </lineage>
</organism>
<gene>
    <name evidence="1" type="ORF">R3P38DRAFT_2498510</name>
</gene>
<dbReference type="EMBL" id="JAWWNJ010000005">
    <property type="protein sequence ID" value="KAK7055939.1"/>
    <property type="molecule type" value="Genomic_DNA"/>
</dbReference>
<proteinExistence type="predicted"/>
<reference evidence="1 2" key="1">
    <citation type="journal article" date="2024" name="J Genomics">
        <title>Draft genome sequencing and assembly of Favolaschia claudopus CIRM-BRFM 2984 isolated from oak limbs.</title>
        <authorList>
            <person name="Navarro D."/>
            <person name="Drula E."/>
            <person name="Chaduli D."/>
            <person name="Cazenave R."/>
            <person name="Ahrendt S."/>
            <person name="Wang J."/>
            <person name="Lipzen A."/>
            <person name="Daum C."/>
            <person name="Barry K."/>
            <person name="Grigoriev I.V."/>
            <person name="Favel A."/>
            <person name="Rosso M.N."/>
            <person name="Martin F."/>
        </authorList>
    </citation>
    <scope>NUCLEOTIDE SEQUENCE [LARGE SCALE GENOMIC DNA]</scope>
    <source>
        <strain evidence="1 2">CIRM-BRFM 2984</strain>
    </source>
</reference>
<evidence type="ECO:0000313" key="2">
    <source>
        <dbReference type="Proteomes" id="UP001362999"/>
    </source>
</evidence>
<keyword evidence="2" id="KW-1185">Reference proteome</keyword>
<dbReference type="PANTHER" id="PTHR38049">
    <property type="entry name" value="RICIN B LECTIN DOMAIN-CONTAINING PROTEIN"/>
    <property type="match status" value="1"/>
</dbReference>
<name>A0AAW0DWD0_9AGAR</name>
<dbReference type="PANTHER" id="PTHR38049:SF1">
    <property type="entry name" value="PROTEIN KINASE DOMAIN-CONTAINING PROTEIN"/>
    <property type="match status" value="1"/>
</dbReference>
<dbReference type="Proteomes" id="UP001362999">
    <property type="component" value="Unassembled WGS sequence"/>
</dbReference>
<evidence type="ECO:0000313" key="1">
    <source>
        <dbReference type="EMBL" id="KAK7055939.1"/>
    </source>
</evidence>
<comment type="caution">
    <text evidence="1">The sequence shown here is derived from an EMBL/GenBank/DDBJ whole genome shotgun (WGS) entry which is preliminary data.</text>
</comment>
<accession>A0AAW0DWD0</accession>
<protein>
    <submittedName>
        <fullName evidence="1">Uncharacterized protein</fullName>
    </submittedName>
</protein>
<dbReference type="AlphaFoldDB" id="A0AAW0DWD0"/>
<sequence>MEVLGILGVSAGSVAIPLAAVSTATSVASISQGVSAQQAGAQGQDGGGGGDPKDDPRLAKFSIRVDCSNSRALDGKIIVLRNSKLYLDDSDPAHRNFDDGHPFSGFYLDYPAGQKPLGLVSTISVDPPELNWIYIDKNTLEVKYGNKTASQNHLPGPWDWTDDQQALIFDGWEGFVALEESSGVWALHYDRDDDHLQHVRRGRSKRNVTEISLERRILKQPASGGS</sequence>